<name>A0AA94HQ45_9MICO</name>
<comment type="caution">
    <text evidence="2">The sequence shown here is derived from an EMBL/GenBank/DDBJ whole genome shotgun (WGS) entry which is preliminary data.</text>
</comment>
<dbReference type="Pfam" id="PF12840">
    <property type="entry name" value="HTH_20"/>
    <property type="match status" value="1"/>
</dbReference>
<dbReference type="InterPro" id="IPR036388">
    <property type="entry name" value="WH-like_DNA-bd_sf"/>
</dbReference>
<dbReference type="SUPFAM" id="SSF46785">
    <property type="entry name" value="Winged helix' DNA-binding domain"/>
    <property type="match status" value="1"/>
</dbReference>
<evidence type="ECO:0000313" key="3">
    <source>
        <dbReference type="Proteomes" id="UP000198506"/>
    </source>
</evidence>
<gene>
    <name evidence="2" type="ORF">SAMN04487783_2422</name>
</gene>
<dbReference type="InterPro" id="IPR001845">
    <property type="entry name" value="HTH_ArsR_DNA-bd_dom"/>
</dbReference>
<dbReference type="InterPro" id="IPR011991">
    <property type="entry name" value="ArsR-like_HTH"/>
</dbReference>
<sequence length="206" mass="22054">MLDAAVDGSGGESEAPAVELESLTALAHPLRVRILHTLTTRGPQTSSSLAAALGESTGSTSYHLRQLEAKGFITDDPTLGTGRERWWRRAVGPVDVWTKELADVPEGRAASATVLGAWTQHDSALLSTYIATGEDRYDEPTLDASRITSRSATLPASELRRLTRDIDRIIRDAVAAAEAAGTDAVDADPADPVHRIQIQFNAFPID</sequence>
<dbReference type="EMBL" id="FOZN01000004">
    <property type="protein sequence ID" value="SFS17820.1"/>
    <property type="molecule type" value="Genomic_DNA"/>
</dbReference>
<dbReference type="InterPro" id="IPR036390">
    <property type="entry name" value="WH_DNA-bd_sf"/>
</dbReference>
<dbReference type="AlphaFoldDB" id="A0AA94HQ45"/>
<organism evidence="2 3">
    <name type="scientific">Agrococcus baldri</name>
    <dbReference type="NCBI Taxonomy" id="153730"/>
    <lineage>
        <taxon>Bacteria</taxon>
        <taxon>Bacillati</taxon>
        <taxon>Actinomycetota</taxon>
        <taxon>Actinomycetes</taxon>
        <taxon>Micrococcales</taxon>
        <taxon>Microbacteriaceae</taxon>
        <taxon>Agrococcus</taxon>
    </lineage>
</organism>
<dbReference type="CDD" id="cd00090">
    <property type="entry name" value="HTH_ARSR"/>
    <property type="match status" value="1"/>
</dbReference>
<proteinExistence type="predicted"/>
<dbReference type="Gene3D" id="1.10.10.10">
    <property type="entry name" value="Winged helix-like DNA-binding domain superfamily/Winged helix DNA-binding domain"/>
    <property type="match status" value="1"/>
</dbReference>
<keyword evidence="3" id="KW-1185">Reference proteome</keyword>
<protein>
    <submittedName>
        <fullName evidence="2">Transcriptional regulator, ArsR family</fullName>
    </submittedName>
</protein>
<evidence type="ECO:0000313" key="2">
    <source>
        <dbReference type="EMBL" id="SFS17820.1"/>
    </source>
</evidence>
<accession>A0AA94HQ45</accession>
<dbReference type="GO" id="GO:0003700">
    <property type="term" value="F:DNA-binding transcription factor activity"/>
    <property type="evidence" value="ECO:0007669"/>
    <property type="project" value="InterPro"/>
</dbReference>
<dbReference type="Proteomes" id="UP000198506">
    <property type="component" value="Unassembled WGS sequence"/>
</dbReference>
<feature type="domain" description="HTH arsR-type" evidence="1">
    <location>
        <begin position="21"/>
        <end position="103"/>
    </location>
</feature>
<dbReference type="RefSeq" id="WP_092919151.1">
    <property type="nucleotide sequence ID" value="NZ_FOZN01000004.1"/>
</dbReference>
<evidence type="ECO:0000259" key="1">
    <source>
        <dbReference type="SMART" id="SM00418"/>
    </source>
</evidence>
<reference evidence="2 3" key="1">
    <citation type="submission" date="2016-10" db="EMBL/GenBank/DDBJ databases">
        <authorList>
            <person name="Varghese N."/>
            <person name="Submissions S."/>
        </authorList>
    </citation>
    <scope>NUCLEOTIDE SEQUENCE [LARGE SCALE GENOMIC DNA]</scope>
    <source>
        <strain evidence="2 3">IAM 15147</strain>
    </source>
</reference>
<dbReference type="SMART" id="SM00418">
    <property type="entry name" value="HTH_ARSR"/>
    <property type="match status" value="1"/>
</dbReference>